<dbReference type="Proteomes" id="UP001237642">
    <property type="component" value="Unassembled WGS sequence"/>
</dbReference>
<evidence type="ECO:0000256" key="7">
    <source>
        <dbReference type="ARBA" id="ARBA00023303"/>
    </source>
</evidence>
<comment type="subcellular location">
    <subcellularLocation>
        <location evidence="1">Membrane</location>
        <topology evidence="1">Multi-pass membrane protein</topology>
    </subcellularLocation>
</comment>
<dbReference type="AlphaFoldDB" id="A0AAD8H7F6"/>
<evidence type="ECO:0000313" key="11">
    <source>
        <dbReference type="Proteomes" id="UP001237642"/>
    </source>
</evidence>
<evidence type="ECO:0000256" key="5">
    <source>
        <dbReference type="ARBA" id="ARBA00023065"/>
    </source>
</evidence>
<dbReference type="GO" id="GO:0006820">
    <property type="term" value="P:monoatomic anion transport"/>
    <property type="evidence" value="ECO:0007669"/>
    <property type="project" value="TreeGrafter"/>
</dbReference>
<feature type="transmembrane region" description="Helical" evidence="8">
    <location>
        <begin position="151"/>
        <end position="169"/>
    </location>
</feature>
<dbReference type="GO" id="GO:0008381">
    <property type="term" value="F:mechanosensitive monoatomic ion channel activity"/>
    <property type="evidence" value="ECO:0007669"/>
    <property type="project" value="TreeGrafter"/>
</dbReference>
<evidence type="ECO:0000313" key="10">
    <source>
        <dbReference type="EMBL" id="KAK1360970.1"/>
    </source>
</evidence>
<keyword evidence="11" id="KW-1185">Reference proteome</keyword>
<dbReference type="InterPro" id="IPR023408">
    <property type="entry name" value="MscS_beta-dom_sf"/>
</dbReference>
<dbReference type="SUPFAM" id="SSF50182">
    <property type="entry name" value="Sm-like ribonucleoproteins"/>
    <property type="match status" value="1"/>
</dbReference>
<accession>A0AAD8H7F6</accession>
<gene>
    <name evidence="10" type="ORF">POM88_045444</name>
</gene>
<sequence>MIAQLKLIKGACAYLLLLVRKRLHTICDAVDNSDFADEHQVENFMSMVFKNLTNNEHRDIQETDLLRVMKKEDISNLLQVFEGAPETKIISEASFKNWMVDVCNKRKLVIHLINNSSTVIKQLNRIVLVNLSFLVALLWCLLMGFRTTKLLVYISSHLLPLVFVFGNYCKMICEGIMLAIVMHPFDIGDHCIIDNEQLVVKEIGLINTVFLKDNNETVNCLNSVLVTKSISNLSRSSELVETLEIHVSSTTSSEAISAVKLKIDELTGSKPDWRAENCFELKAVDDFTQKYNLQMTHSTNFQNYKEKNNRRSDLVINLRKLFEELNIKNFTIQ</sequence>
<dbReference type="GO" id="GO:0050982">
    <property type="term" value="P:detection of mechanical stimulus"/>
    <property type="evidence" value="ECO:0007669"/>
    <property type="project" value="TreeGrafter"/>
</dbReference>
<evidence type="ECO:0000256" key="2">
    <source>
        <dbReference type="ARBA" id="ARBA00008017"/>
    </source>
</evidence>
<evidence type="ECO:0000259" key="9">
    <source>
        <dbReference type="Pfam" id="PF00924"/>
    </source>
</evidence>
<dbReference type="PANTHER" id="PTHR31618">
    <property type="entry name" value="MECHANOSENSITIVE ION CHANNEL PROTEIN 5"/>
    <property type="match status" value="1"/>
</dbReference>
<keyword evidence="5" id="KW-0813">Transport</keyword>
<evidence type="ECO:0000256" key="1">
    <source>
        <dbReference type="ARBA" id="ARBA00004141"/>
    </source>
</evidence>
<keyword evidence="5" id="KW-0406">Ion transport</keyword>
<dbReference type="Pfam" id="PF00924">
    <property type="entry name" value="MS_channel_2nd"/>
    <property type="match status" value="1"/>
</dbReference>
<keyword evidence="7" id="KW-0407">Ion channel</keyword>
<keyword evidence="4 8" id="KW-1133">Transmembrane helix</keyword>
<name>A0AAD8H7F6_9APIA</name>
<dbReference type="PANTHER" id="PTHR31618:SF7">
    <property type="entry name" value="MECHANOSENSITIVE ION CHANNEL PROTEIN"/>
    <property type="match status" value="1"/>
</dbReference>
<evidence type="ECO:0000256" key="6">
    <source>
        <dbReference type="ARBA" id="ARBA00023136"/>
    </source>
</evidence>
<dbReference type="InterPro" id="IPR006685">
    <property type="entry name" value="MscS_channel_2nd"/>
</dbReference>
<dbReference type="Gene3D" id="2.30.30.60">
    <property type="match status" value="1"/>
</dbReference>
<feature type="transmembrane region" description="Helical" evidence="8">
    <location>
        <begin position="126"/>
        <end position="145"/>
    </location>
</feature>
<dbReference type="InterPro" id="IPR016688">
    <property type="entry name" value="MscS-like_plants/fungi"/>
</dbReference>
<organism evidence="10 11">
    <name type="scientific">Heracleum sosnowskyi</name>
    <dbReference type="NCBI Taxonomy" id="360622"/>
    <lineage>
        <taxon>Eukaryota</taxon>
        <taxon>Viridiplantae</taxon>
        <taxon>Streptophyta</taxon>
        <taxon>Embryophyta</taxon>
        <taxon>Tracheophyta</taxon>
        <taxon>Spermatophyta</taxon>
        <taxon>Magnoliopsida</taxon>
        <taxon>eudicotyledons</taxon>
        <taxon>Gunneridae</taxon>
        <taxon>Pentapetalae</taxon>
        <taxon>asterids</taxon>
        <taxon>campanulids</taxon>
        <taxon>Apiales</taxon>
        <taxon>Apiaceae</taxon>
        <taxon>Apioideae</taxon>
        <taxon>apioid superclade</taxon>
        <taxon>Tordylieae</taxon>
        <taxon>Tordyliinae</taxon>
        <taxon>Heracleum</taxon>
    </lineage>
</organism>
<protein>
    <recommendedName>
        <fullName evidence="9">Mechanosensitive ion channel MscS domain-containing protein</fullName>
    </recommendedName>
</protein>
<reference evidence="10" key="1">
    <citation type="submission" date="2023-02" db="EMBL/GenBank/DDBJ databases">
        <title>Genome of toxic invasive species Heracleum sosnowskyi carries increased number of genes despite the absence of recent whole-genome duplications.</title>
        <authorList>
            <person name="Schelkunov M."/>
            <person name="Shtratnikova V."/>
            <person name="Makarenko M."/>
            <person name="Klepikova A."/>
            <person name="Omelchenko D."/>
            <person name="Novikova G."/>
            <person name="Obukhova E."/>
            <person name="Bogdanov V."/>
            <person name="Penin A."/>
            <person name="Logacheva M."/>
        </authorList>
    </citation>
    <scope>NUCLEOTIDE SEQUENCE</scope>
    <source>
        <strain evidence="10">Hsosn_3</strain>
        <tissue evidence="10">Leaf</tissue>
    </source>
</reference>
<dbReference type="EMBL" id="JAUIZM010000010">
    <property type="protein sequence ID" value="KAK1360970.1"/>
    <property type="molecule type" value="Genomic_DNA"/>
</dbReference>
<dbReference type="InterPro" id="IPR010920">
    <property type="entry name" value="LSM_dom_sf"/>
</dbReference>
<reference evidence="10" key="2">
    <citation type="submission" date="2023-05" db="EMBL/GenBank/DDBJ databases">
        <authorList>
            <person name="Schelkunov M.I."/>
        </authorList>
    </citation>
    <scope>NUCLEOTIDE SEQUENCE</scope>
    <source>
        <strain evidence="10">Hsosn_3</strain>
        <tissue evidence="10">Leaf</tissue>
    </source>
</reference>
<feature type="domain" description="Mechanosensitive ion channel MscS" evidence="9">
    <location>
        <begin position="179"/>
        <end position="235"/>
    </location>
</feature>
<comment type="similarity">
    <text evidence="2">Belongs to the MscS (TC 1.A.23) family.</text>
</comment>
<evidence type="ECO:0000256" key="8">
    <source>
        <dbReference type="SAM" id="Phobius"/>
    </source>
</evidence>
<keyword evidence="6 8" id="KW-0472">Membrane</keyword>
<evidence type="ECO:0000256" key="4">
    <source>
        <dbReference type="ARBA" id="ARBA00022989"/>
    </source>
</evidence>
<keyword evidence="3 8" id="KW-0812">Transmembrane</keyword>
<evidence type="ECO:0000256" key="3">
    <source>
        <dbReference type="ARBA" id="ARBA00022692"/>
    </source>
</evidence>
<comment type="caution">
    <text evidence="10">The sequence shown here is derived from an EMBL/GenBank/DDBJ whole genome shotgun (WGS) entry which is preliminary data.</text>
</comment>
<dbReference type="GO" id="GO:0005886">
    <property type="term" value="C:plasma membrane"/>
    <property type="evidence" value="ECO:0007669"/>
    <property type="project" value="TreeGrafter"/>
</dbReference>
<proteinExistence type="inferred from homology"/>